<sequence length="268" mass="31160">MILPEKPLKNERFDAKLTSKIQNTDQLVTYIDSVAAVKGIRQNTNLYAYLILETVEDRFFHSYSHYSLNENWIAALGGRYVWYDVSAIVDANDILKYPMAACSQQSIVLMNVFKAKNIPYRKVGFDGHYAVEAEINKQWIFFDANLEPQTNQNMQRFDYLVQGDHMAVYYKNVLTPAQISSLFKHIVTGEVNADPAPRISWFHIITRFLSHWLWVLPMCLFLISMVKSHKKRFLKVLEGNSFSSPAEINLEYNFHHIAETPRQSIKKE</sequence>
<feature type="transmembrane region" description="Helical" evidence="1">
    <location>
        <begin position="208"/>
        <end position="226"/>
    </location>
</feature>
<gene>
    <name evidence="2" type="ORF">PQO05_08960</name>
</gene>
<proteinExistence type="predicted"/>
<dbReference type="Proteomes" id="UP001216139">
    <property type="component" value="Chromosome"/>
</dbReference>
<keyword evidence="1" id="KW-1133">Transmembrane helix</keyword>
<keyword evidence="1" id="KW-0472">Membrane</keyword>
<reference evidence="2 3" key="1">
    <citation type="submission" date="2023-02" db="EMBL/GenBank/DDBJ databases">
        <title>Genome sequence of Mucilaginibacter jinjuensis strain KACC 16571.</title>
        <authorList>
            <person name="Kim S."/>
            <person name="Heo J."/>
            <person name="Kwon S.-W."/>
        </authorList>
    </citation>
    <scope>NUCLEOTIDE SEQUENCE [LARGE SCALE GENOMIC DNA]</scope>
    <source>
        <strain evidence="2 3">KACC 16571</strain>
    </source>
</reference>
<evidence type="ECO:0008006" key="4">
    <source>
        <dbReference type="Google" id="ProtNLM"/>
    </source>
</evidence>
<keyword evidence="1" id="KW-0812">Transmembrane</keyword>
<evidence type="ECO:0000313" key="2">
    <source>
        <dbReference type="EMBL" id="WCT14063.1"/>
    </source>
</evidence>
<name>A0ABY7TEC3_9SPHI</name>
<evidence type="ECO:0000313" key="3">
    <source>
        <dbReference type="Proteomes" id="UP001216139"/>
    </source>
</evidence>
<evidence type="ECO:0000256" key="1">
    <source>
        <dbReference type="SAM" id="Phobius"/>
    </source>
</evidence>
<organism evidence="2 3">
    <name type="scientific">Mucilaginibacter jinjuensis</name>
    <dbReference type="NCBI Taxonomy" id="1176721"/>
    <lineage>
        <taxon>Bacteria</taxon>
        <taxon>Pseudomonadati</taxon>
        <taxon>Bacteroidota</taxon>
        <taxon>Sphingobacteriia</taxon>
        <taxon>Sphingobacteriales</taxon>
        <taxon>Sphingobacteriaceae</taxon>
        <taxon>Mucilaginibacter</taxon>
    </lineage>
</organism>
<keyword evidence="3" id="KW-1185">Reference proteome</keyword>
<dbReference type="EMBL" id="CP117167">
    <property type="protein sequence ID" value="WCT14063.1"/>
    <property type="molecule type" value="Genomic_DNA"/>
</dbReference>
<dbReference type="RefSeq" id="WP_273632366.1">
    <property type="nucleotide sequence ID" value="NZ_CP117167.1"/>
</dbReference>
<accession>A0ABY7TEC3</accession>
<protein>
    <recommendedName>
        <fullName evidence="4">Transglutaminase superfamily protein</fullName>
    </recommendedName>
</protein>